<feature type="transmembrane region" description="Helical" evidence="1">
    <location>
        <begin position="99"/>
        <end position="116"/>
    </location>
</feature>
<accession>A0A8X6XPM8</accession>
<keyword evidence="1" id="KW-1133">Transmembrane helix</keyword>
<dbReference type="OrthoDB" id="10384414at2759"/>
<name>A0A8X6XPM8_9ARAC</name>
<gene>
    <name evidence="3" type="ORF">TNIN_338271</name>
</gene>
<evidence type="ECO:0000313" key="4">
    <source>
        <dbReference type="Proteomes" id="UP000886998"/>
    </source>
</evidence>
<keyword evidence="4" id="KW-1185">Reference proteome</keyword>
<organism evidence="3 4">
    <name type="scientific">Trichonephila inaurata madagascariensis</name>
    <dbReference type="NCBI Taxonomy" id="2747483"/>
    <lineage>
        <taxon>Eukaryota</taxon>
        <taxon>Metazoa</taxon>
        <taxon>Ecdysozoa</taxon>
        <taxon>Arthropoda</taxon>
        <taxon>Chelicerata</taxon>
        <taxon>Arachnida</taxon>
        <taxon>Araneae</taxon>
        <taxon>Araneomorphae</taxon>
        <taxon>Entelegynae</taxon>
        <taxon>Araneoidea</taxon>
        <taxon>Nephilidae</taxon>
        <taxon>Trichonephila</taxon>
        <taxon>Trichonephila inaurata</taxon>
    </lineage>
</organism>
<feature type="chain" id="PRO_5036483702" evidence="2">
    <location>
        <begin position="24"/>
        <end position="138"/>
    </location>
</feature>
<feature type="signal peptide" evidence="2">
    <location>
        <begin position="1"/>
        <end position="23"/>
    </location>
</feature>
<dbReference type="EMBL" id="BMAV01011784">
    <property type="protein sequence ID" value="GFY57863.1"/>
    <property type="molecule type" value="Genomic_DNA"/>
</dbReference>
<dbReference type="Proteomes" id="UP000886998">
    <property type="component" value="Unassembled WGS sequence"/>
</dbReference>
<protein>
    <submittedName>
        <fullName evidence="3">Uncharacterized protein</fullName>
    </submittedName>
</protein>
<evidence type="ECO:0000313" key="3">
    <source>
        <dbReference type="EMBL" id="GFY57863.1"/>
    </source>
</evidence>
<keyword evidence="1" id="KW-0812">Transmembrane</keyword>
<proteinExistence type="predicted"/>
<reference evidence="3" key="1">
    <citation type="submission" date="2020-08" db="EMBL/GenBank/DDBJ databases">
        <title>Multicomponent nature underlies the extraordinary mechanical properties of spider dragline silk.</title>
        <authorList>
            <person name="Kono N."/>
            <person name="Nakamura H."/>
            <person name="Mori M."/>
            <person name="Yoshida Y."/>
            <person name="Ohtoshi R."/>
            <person name="Malay A.D."/>
            <person name="Moran D.A.P."/>
            <person name="Tomita M."/>
            <person name="Numata K."/>
            <person name="Arakawa K."/>
        </authorList>
    </citation>
    <scope>NUCLEOTIDE SEQUENCE</scope>
</reference>
<keyword evidence="2" id="KW-0732">Signal</keyword>
<comment type="caution">
    <text evidence="3">The sequence shown here is derived from an EMBL/GenBank/DDBJ whole genome shotgun (WGS) entry which is preliminary data.</text>
</comment>
<keyword evidence="1" id="KW-0472">Membrane</keyword>
<dbReference type="AlphaFoldDB" id="A0A8X6XPM8"/>
<sequence length="138" mass="15452">MQRMVFTAIVSLLVVSKTAKILGIPTDIDDDVYDFVVEDYSSKEEMELTLQPTTSDPLFEYSDNSTDQVLTLASKVSNITSTSPLPLDEEDPSADIRRLVPFIFMSAISVGIMYGAKRLFGRLKKFCFRSHKEKTGTV</sequence>
<evidence type="ECO:0000256" key="2">
    <source>
        <dbReference type="SAM" id="SignalP"/>
    </source>
</evidence>
<evidence type="ECO:0000256" key="1">
    <source>
        <dbReference type="SAM" id="Phobius"/>
    </source>
</evidence>